<evidence type="ECO:0000256" key="4">
    <source>
        <dbReference type="ARBA" id="ARBA00023239"/>
    </source>
</evidence>
<keyword evidence="2 5" id="KW-0210">Decarboxylase</keyword>
<dbReference type="InterPro" id="IPR022657">
    <property type="entry name" value="De-COase2_CS"/>
</dbReference>
<dbReference type="Proteomes" id="UP000316471">
    <property type="component" value="Unassembled WGS sequence"/>
</dbReference>
<feature type="domain" description="Orn/DAP/Arg decarboxylase 2 N-terminal" evidence="10">
    <location>
        <begin position="53"/>
        <end position="298"/>
    </location>
</feature>
<feature type="binding site" evidence="5">
    <location>
        <position position="392"/>
    </location>
    <ligand>
        <name>substrate</name>
    </ligand>
</feature>
<dbReference type="SUPFAM" id="SSF50621">
    <property type="entry name" value="Alanine racemase C-terminal domain-like"/>
    <property type="match status" value="1"/>
</dbReference>
<evidence type="ECO:0000256" key="5">
    <source>
        <dbReference type="HAMAP-Rule" id="MF_02120"/>
    </source>
</evidence>
<dbReference type="InterPro" id="IPR022643">
    <property type="entry name" value="De-COase2_C"/>
</dbReference>
<dbReference type="GO" id="GO:0030170">
    <property type="term" value="F:pyridoxal phosphate binding"/>
    <property type="evidence" value="ECO:0007669"/>
    <property type="project" value="UniProtKB-UniRule"/>
</dbReference>
<feature type="binding site" evidence="5">
    <location>
        <position position="334"/>
    </location>
    <ligand>
        <name>substrate</name>
    </ligand>
</feature>
<feature type="binding site" evidence="5">
    <location>
        <position position="294"/>
    </location>
    <ligand>
        <name>substrate</name>
    </ligand>
</feature>
<dbReference type="EC" id="4.1.1.20" evidence="5 6"/>
<dbReference type="GO" id="GO:0008836">
    <property type="term" value="F:diaminopimelate decarboxylase activity"/>
    <property type="evidence" value="ECO:0007669"/>
    <property type="project" value="UniProtKB-UniRule"/>
</dbReference>
<evidence type="ECO:0000259" key="10">
    <source>
        <dbReference type="Pfam" id="PF02784"/>
    </source>
</evidence>
<evidence type="ECO:0000313" key="11">
    <source>
        <dbReference type="EMBL" id="TWI11883.1"/>
    </source>
</evidence>
<dbReference type="PANTHER" id="PTHR43727">
    <property type="entry name" value="DIAMINOPIMELATE DECARBOXYLASE"/>
    <property type="match status" value="1"/>
</dbReference>
<dbReference type="AlphaFoldDB" id="A0A562LWF7"/>
<dbReference type="InterPro" id="IPR022653">
    <property type="entry name" value="De-COase2_pyr-phos_BS"/>
</dbReference>
<feature type="binding site" evidence="5">
    <location>
        <begin position="291"/>
        <end position="294"/>
    </location>
    <ligand>
        <name>pyridoxal 5'-phosphate</name>
        <dbReference type="ChEBI" id="CHEBI:597326"/>
    </ligand>
</feature>
<feature type="binding site" evidence="5">
    <location>
        <position position="364"/>
    </location>
    <ligand>
        <name>substrate</name>
    </ligand>
</feature>
<evidence type="ECO:0000256" key="2">
    <source>
        <dbReference type="ARBA" id="ARBA00022793"/>
    </source>
</evidence>
<dbReference type="InterPro" id="IPR022644">
    <property type="entry name" value="De-COase2_N"/>
</dbReference>
<feature type="active site" description="Proton donor" evidence="7">
    <location>
        <position position="363"/>
    </location>
</feature>
<dbReference type="PROSITE" id="PS00878">
    <property type="entry name" value="ODR_DC_2_1"/>
    <property type="match status" value="1"/>
</dbReference>
<dbReference type="CDD" id="cd06828">
    <property type="entry name" value="PLPDE_III_DapDC"/>
    <property type="match status" value="1"/>
</dbReference>
<evidence type="ECO:0000256" key="3">
    <source>
        <dbReference type="ARBA" id="ARBA00022898"/>
    </source>
</evidence>
<dbReference type="HAMAP" id="MF_02120">
    <property type="entry name" value="LysA"/>
    <property type="match status" value="1"/>
</dbReference>
<name>A0A562LWF7_9GAMM</name>
<sequence length="441" mass="46940">MVAGGPVIGSPPATKRPMLDSEMLARDGVFEGVDLTALAAVEGTPLYVYSPAMIRTRYRALRHALAGLDAGICYAVKANGNRAVLELLAAEGSGADIVSGGELQRALRAGIAAERIVFSGVGKSVAEVEAALAAGVGRFNLESLAELETLQSVARRRGTVARASARINPDVDALTHAKISTGRAENKFGVSIGEARSWFASAQRWPDVRLDGLHMHIGSQLLSLEPMHEALARMADFARTLLAAGSELACIDVGGGLGVRYREGEKAPSAEEYAAAIRHALGWFEGRILVEPGRWLVAEAGLLLSRVLLEKQGDTRRFLVLDAAMNDLLRPSLYDAWHDIVPLPVDGSGPQERVAYDVVGPVCETGDTFATARQLPRCQAGQLVAILASGAYGASMASNYNSRPLPAEVFVDAGRYAVVRRRQTLDEMLAGEQSTADWTSP</sequence>
<dbReference type="UniPathway" id="UPA00034">
    <property type="reaction ID" value="UER00027"/>
</dbReference>
<dbReference type="EMBL" id="VLKP01000004">
    <property type="protein sequence ID" value="TWI11883.1"/>
    <property type="molecule type" value="Genomic_DNA"/>
</dbReference>
<keyword evidence="5" id="KW-0028">Amino-acid biosynthesis</keyword>
<dbReference type="Pfam" id="PF02784">
    <property type="entry name" value="Orn_Arg_deC_N"/>
    <property type="match status" value="1"/>
</dbReference>
<dbReference type="InterPro" id="IPR002986">
    <property type="entry name" value="DAP_deCOOHase_LysA"/>
</dbReference>
<dbReference type="Gene3D" id="3.20.20.10">
    <property type="entry name" value="Alanine racemase"/>
    <property type="match status" value="1"/>
</dbReference>
<dbReference type="InterPro" id="IPR029066">
    <property type="entry name" value="PLP-binding_barrel"/>
</dbReference>
<dbReference type="Pfam" id="PF00278">
    <property type="entry name" value="Orn_DAP_Arg_deC"/>
    <property type="match status" value="1"/>
</dbReference>
<comment type="catalytic activity">
    <reaction evidence="5 8">
        <text>meso-2,6-diaminopimelate + H(+) = L-lysine + CO2</text>
        <dbReference type="Rhea" id="RHEA:15101"/>
        <dbReference type="ChEBI" id="CHEBI:15378"/>
        <dbReference type="ChEBI" id="CHEBI:16526"/>
        <dbReference type="ChEBI" id="CHEBI:32551"/>
        <dbReference type="ChEBI" id="CHEBI:57791"/>
        <dbReference type="EC" id="4.1.1.20"/>
    </reaction>
</comment>
<keyword evidence="12" id="KW-1185">Reference proteome</keyword>
<evidence type="ECO:0000313" key="12">
    <source>
        <dbReference type="Proteomes" id="UP000316471"/>
    </source>
</evidence>
<comment type="cofactor">
    <cofactor evidence="1 5 7 8">
        <name>pyridoxal 5'-phosphate</name>
        <dbReference type="ChEBI" id="CHEBI:597326"/>
    </cofactor>
</comment>
<keyword evidence="5 8" id="KW-0457">Lysine biosynthesis</keyword>
<dbReference type="GO" id="GO:0009089">
    <property type="term" value="P:lysine biosynthetic process via diaminopimelate"/>
    <property type="evidence" value="ECO:0007669"/>
    <property type="project" value="UniProtKB-UniRule"/>
</dbReference>
<dbReference type="NCBIfam" id="TIGR01048">
    <property type="entry name" value="lysA"/>
    <property type="match status" value="1"/>
</dbReference>
<dbReference type="PRINTS" id="PR01179">
    <property type="entry name" value="ODADCRBXLASE"/>
</dbReference>
<dbReference type="SUPFAM" id="SSF51419">
    <property type="entry name" value="PLP-binding barrel"/>
    <property type="match status" value="1"/>
</dbReference>
<organism evidence="11 12">
    <name type="scientific">Aerolutibacter ruishenii</name>
    <dbReference type="NCBI Taxonomy" id="686800"/>
    <lineage>
        <taxon>Bacteria</taxon>
        <taxon>Pseudomonadati</taxon>
        <taxon>Pseudomonadota</taxon>
        <taxon>Gammaproteobacteria</taxon>
        <taxon>Lysobacterales</taxon>
        <taxon>Lysobacteraceae</taxon>
        <taxon>Aerolutibacter</taxon>
    </lineage>
</organism>
<evidence type="ECO:0000256" key="6">
    <source>
        <dbReference type="NCBIfam" id="TIGR01048"/>
    </source>
</evidence>
<feature type="domain" description="Orn/DAP/Arg decarboxylase 2 C-terminal" evidence="9">
    <location>
        <begin position="47"/>
        <end position="390"/>
    </location>
</feature>
<comment type="function">
    <text evidence="5">Specifically catalyzes the decarboxylation of meso-diaminopimelate (meso-DAP) to L-lysine.</text>
</comment>
<dbReference type="PRINTS" id="PR01181">
    <property type="entry name" value="DAPDCRBXLASE"/>
</dbReference>
<comment type="pathway">
    <text evidence="5 8">Amino-acid biosynthesis; L-lysine biosynthesis via DAP pathway; L-lysine from DL-2,6-diaminopimelate: step 1/1.</text>
</comment>
<evidence type="ECO:0000256" key="1">
    <source>
        <dbReference type="ARBA" id="ARBA00001933"/>
    </source>
</evidence>
<feature type="binding site" evidence="5">
    <location>
        <position position="330"/>
    </location>
    <ligand>
        <name>substrate</name>
    </ligand>
</feature>
<feature type="binding site" evidence="5">
    <location>
        <position position="392"/>
    </location>
    <ligand>
        <name>pyridoxal 5'-phosphate</name>
        <dbReference type="ChEBI" id="CHEBI:597326"/>
    </ligand>
</feature>
<keyword evidence="3 5" id="KW-0663">Pyridoxal phosphate</keyword>
<comment type="caution">
    <text evidence="11">The sequence shown here is derived from an EMBL/GenBank/DDBJ whole genome shotgun (WGS) entry which is preliminary data.</text>
</comment>
<evidence type="ECO:0000259" key="9">
    <source>
        <dbReference type="Pfam" id="PF00278"/>
    </source>
</evidence>
<proteinExistence type="inferred from homology"/>
<dbReference type="FunFam" id="3.20.20.10:FF:000003">
    <property type="entry name" value="Diaminopimelate decarboxylase"/>
    <property type="match status" value="1"/>
</dbReference>
<evidence type="ECO:0000256" key="8">
    <source>
        <dbReference type="RuleBase" id="RU003738"/>
    </source>
</evidence>
<dbReference type="InterPro" id="IPR000183">
    <property type="entry name" value="Orn/DAP/Arg_de-COase"/>
</dbReference>
<reference evidence="11 12" key="1">
    <citation type="journal article" date="2015" name="Stand. Genomic Sci.">
        <title>Genomic Encyclopedia of Bacterial and Archaeal Type Strains, Phase III: the genomes of soil and plant-associated and newly described type strains.</title>
        <authorList>
            <person name="Whitman W.B."/>
            <person name="Woyke T."/>
            <person name="Klenk H.P."/>
            <person name="Zhou Y."/>
            <person name="Lilburn T.G."/>
            <person name="Beck B.J."/>
            <person name="De Vos P."/>
            <person name="Vandamme P."/>
            <person name="Eisen J.A."/>
            <person name="Garrity G."/>
            <person name="Hugenholtz P."/>
            <person name="Kyrpides N.C."/>
        </authorList>
    </citation>
    <scope>NUCLEOTIDE SEQUENCE [LARGE SCALE GENOMIC DNA]</scope>
    <source>
        <strain evidence="11 12">CGMCC 1.10136</strain>
    </source>
</reference>
<dbReference type="InterPro" id="IPR009006">
    <property type="entry name" value="Ala_racemase/Decarboxylase_C"/>
</dbReference>
<keyword evidence="4 5" id="KW-0456">Lyase</keyword>
<dbReference type="PROSITE" id="PS00879">
    <property type="entry name" value="ODR_DC_2_2"/>
    <property type="match status" value="1"/>
</dbReference>
<feature type="binding site" evidence="5">
    <location>
        <position position="256"/>
    </location>
    <ligand>
        <name>pyridoxal 5'-phosphate</name>
        <dbReference type="ChEBI" id="CHEBI:597326"/>
    </ligand>
</feature>
<comment type="similarity">
    <text evidence="5">Belongs to the Orn/Lys/Arg decarboxylase class-II family. LysA subfamily.</text>
</comment>
<accession>A0A562LWF7</accession>
<dbReference type="Gene3D" id="2.40.37.10">
    <property type="entry name" value="Lyase, Ornithine Decarboxylase, Chain A, domain 1"/>
    <property type="match status" value="1"/>
</dbReference>
<dbReference type="PANTHER" id="PTHR43727:SF2">
    <property type="entry name" value="GROUP IV DECARBOXYLASE"/>
    <property type="match status" value="1"/>
</dbReference>
<feature type="modified residue" description="N6-(pyridoxal phosphate)lysine" evidence="5 7">
    <location>
        <position position="77"/>
    </location>
</feature>
<gene>
    <name evidence="5" type="primary">lysA</name>
    <name evidence="11" type="ORF">IP93_01161</name>
</gene>
<evidence type="ECO:0000256" key="7">
    <source>
        <dbReference type="PIRSR" id="PIRSR600183-50"/>
    </source>
</evidence>
<protein>
    <recommendedName>
        <fullName evidence="5 6">Diaminopimelate decarboxylase</fullName>
        <shortName evidence="5">DAP decarboxylase</shortName>
        <shortName evidence="5">DAPDC</shortName>
        <ecNumber evidence="5 6">4.1.1.20</ecNumber>
    </recommendedName>
</protein>
<comment type="subunit">
    <text evidence="5">Homodimer.</text>
</comment>